<evidence type="ECO:0000256" key="13">
    <source>
        <dbReference type="PROSITE-ProRule" id="PRU01355"/>
    </source>
</evidence>
<feature type="glycosylation site" description="N-linked (GlcNAc...) asparagine" evidence="11">
    <location>
        <position position="623"/>
    </location>
</feature>
<proteinExistence type="inferred from homology"/>
<feature type="binding site" evidence="12">
    <location>
        <position position="883"/>
    </location>
    <ligand>
        <name>Zn(2+)</name>
        <dbReference type="ChEBI" id="CHEBI:29105"/>
        <label>2</label>
        <note>catalytic</note>
    </ligand>
</feature>
<dbReference type="GO" id="GO:0004180">
    <property type="term" value="F:carboxypeptidase activity"/>
    <property type="evidence" value="ECO:0007669"/>
    <property type="project" value="UniProtKB-KW"/>
</dbReference>
<dbReference type="SUPFAM" id="SSF55486">
    <property type="entry name" value="Metalloproteases ('zincins'), catalytic domain"/>
    <property type="match status" value="1"/>
</dbReference>
<dbReference type="PANTHER" id="PTHR10514">
    <property type="entry name" value="ANGIOTENSIN-CONVERTING ENZYME"/>
    <property type="match status" value="1"/>
</dbReference>
<feature type="binding site" evidence="8">
    <location>
        <position position="694"/>
    </location>
    <ligand>
        <name>chloride</name>
        <dbReference type="ChEBI" id="CHEBI:17996"/>
        <label>1</label>
    </ligand>
</feature>
<feature type="region of interest" description="Disordered" evidence="15">
    <location>
        <begin position="253"/>
        <end position="276"/>
    </location>
</feature>
<dbReference type="SUPFAM" id="SSF50729">
    <property type="entry name" value="PH domain-like"/>
    <property type="match status" value="1"/>
</dbReference>
<comment type="caution">
    <text evidence="17">The sequence shown here is derived from an EMBL/GenBank/DDBJ whole genome shotgun (WGS) entry which is preliminary data.</text>
</comment>
<dbReference type="EMBL" id="CAJNOJ010000414">
    <property type="protein sequence ID" value="CAF1439513.1"/>
    <property type="molecule type" value="Genomic_DNA"/>
</dbReference>
<feature type="region of interest" description="Disordered" evidence="15">
    <location>
        <begin position="182"/>
        <end position="216"/>
    </location>
</feature>
<evidence type="ECO:0000256" key="2">
    <source>
        <dbReference type="ARBA" id="ARBA00022729"/>
    </source>
</evidence>
<dbReference type="InterPro" id="IPR006020">
    <property type="entry name" value="PTB/PI_dom"/>
</dbReference>
<comment type="similarity">
    <text evidence="1 13 14">Belongs to the peptidase M2 family.</text>
</comment>
<reference evidence="17" key="1">
    <citation type="submission" date="2021-02" db="EMBL/GenBank/DDBJ databases">
        <authorList>
            <person name="Nowell W R."/>
        </authorList>
    </citation>
    <scope>NUCLEOTIDE SEQUENCE</scope>
</reference>
<feature type="compositionally biased region" description="Basic and acidic residues" evidence="15">
    <location>
        <begin position="182"/>
        <end position="191"/>
    </location>
</feature>
<dbReference type="PANTHER" id="PTHR10514:SF27">
    <property type="entry name" value="ANGIOTENSIN-CONVERTING ENZYME"/>
    <property type="match status" value="1"/>
</dbReference>
<feature type="disulfide bond" evidence="10">
    <location>
        <begin position="1012"/>
        <end position="1024"/>
    </location>
</feature>
<evidence type="ECO:0000256" key="14">
    <source>
        <dbReference type="RuleBase" id="RU361144"/>
    </source>
</evidence>
<dbReference type="InterPro" id="IPR001548">
    <property type="entry name" value="Peptidase_M2"/>
</dbReference>
<keyword evidence="2" id="KW-0732">Signal</keyword>
<feature type="disulfide bond" evidence="10 13">
    <location>
        <begin position="823"/>
        <end position="841"/>
    </location>
</feature>
<feature type="disulfide bond" evidence="10 13">
    <location>
        <begin position="620"/>
        <end position="628"/>
    </location>
</feature>
<organism evidence="17 18">
    <name type="scientific">Adineta ricciae</name>
    <name type="common">Rotifer</name>
    <dbReference type="NCBI Taxonomy" id="249248"/>
    <lineage>
        <taxon>Eukaryota</taxon>
        <taxon>Metazoa</taxon>
        <taxon>Spiralia</taxon>
        <taxon>Gnathifera</taxon>
        <taxon>Rotifera</taxon>
        <taxon>Eurotatoria</taxon>
        <taxon>Bdelloidea</taxon>
        <taxon>Adinetida</taxon>
        <taxon>Adinetidae</taxon>
        <taxon>Adineta</taxon>
    </lineage>
</organism>
<protein>
    <recommendedName>
        <fullName evidence="14">Angiotensin-converting enzyme</fullName>
        <ecNumber evidence="14">3.4.-.-</ecNumber>
    </recommendedName>
</protein>
<dbReference type="GO" id="GO:0008241">
    <property type="term" value="F:peptidyl-dipeptidase activity"/>
    <property type="evidence" value="ECO:0007669"/>
    <property type="project" value="InterPro"/>
</dbReference>
<feature type="glycosylation site" description="N-linked (GlcNAc...) asparagine" evidence="6">
    <location>
        <position position="539"/>
    </location>
</feature>
<comment type="caution">
    <text evidence="13">Lacks conserved residue(s) required for the propagation of feature annotation.</text>
</comment>
<feature type="domain" description="PID" evidence="16">
    <location>
        <begin position="52"/>
        <end position="180"/>
    </location>
</feature>
<feature type="compositionally biased region" description="Polar residues" evidence="15">
    <location>
        <begin position="192"/>
        <end position="201"/>
    </location>
</feature>
<dbReference type="OrthoDB" id="10069833at2759"/>
<dbReference type="EC" id="3.4.-.-" evidence="14"/>
<feature type="compositionally biased region" description="Polar residues" evidence="15">
    <location>
        <begin position="1"/>
        <end position="16"/>
    </location>
</feature>
<dbReference type="GO" id="GO:0046872">
    <property type="term" value="F:metal ion binding"/>
    <property type="evidence" value="ECO:0007669"/>
    <property type="project" value="UniProtKB-KW"/>
</dbReference>
<accession>A0A815NUQ9</accession>
<evidence type="ECO:0000256" key="1">
    <source>
        <dbReference type="ARBA" id="ARBA00008139"/>
    </source>
</evidence>
<dbReference type="AlphaFoldDB" id="A0A815NUQ9"/>
<sequence>MRFSTNTLSSITSYTKMSEPAVTTPPASPTPKDDEVKKAATTATANAKKFEGDGLPFRAKLIGMEDLTVDRDEKICLDSMFKLKAVVRARGEHKQRIQLNLTMTTVKVIDETTKAQIACHEIERISFVVIDPRDTRAFGYIYNTSDDRHQFWAIKTERAAAATVLALKELFELAFEKYTNDVKLKESESKPSETTPDSATSPVLPPPVNAGSIISPSAGSLLDDNSIWDTTPSPTTPPTQPVVAATAAASSGLDLWGTNDSTPAVSQNQTPKAEESLDSVFGDLSFTTPSAPSTATTATNSLLDAFSTPITTPQAQLPNLYGNTFATPIQPNPINTMPNYLQPQTQQQRPITPTSILLQPQQSQLSSMTPSPISPTPPPPVTSPFAGLDILGGFNTGATTKTTKESFFPSAAPKTIQQMQIEKQKRTEFSARELREFVILLHEEYGVEFTEEILWKVYKTKPDIDDLNKLKKFRDQVDPKDHVDVNLWNQLNNDEIKKMPQIKSYADEATAARWLEWFTRISQRYSQIASLLEWNYETNITSENAKLMSNQNLLMSPFQRLTLPIAKKFYAQLKNSTNEDLKRVLSRCARGTISYDDNEVKVTSKLSSQLESIFGTTTVCELNNTKQCHTIEPYLTELMQKEKDYDRLTWAWEGWHDACGMKVRPVYLTYIDLLNKNCKANGYSDLSEEWIEDYEMGNATEFEGILDQILKDITPLYEQIHAYVRGRLCVMYPNKFNCNGPIPGHLLGNMWAQSWESRFDDFIPYPNAPIPNITQVLHDQKFSIYQMYETAEQFFTSIGLYPMTPKFWARSMFKKPKDRDVVCHASAFDLDYHDDYRTKICTQINDDYFYTIHHEMGHIEYYMSYDEAQPFVYRAGANSGFHEAIGDTIGMFATSPANLIKLGFFDGNAVNEQFKINYLLRLALQKVVFLPFAYAMDKYRFALFRNQINRNYELNSMWWALRVEYGGIMAAVHRNDAVHFDAGAKYHIPSNVPYARYFIAHILQFQFYRALCRIKGQTKDLYMCDIYGNKEVGRRFKEMLAMGSSKSWSDILEQLTGERKLESNAVLDFFKPLYEWLKIENAARGYPVGWMPK</sequence>
<feature type="binding site" evidence="12">
    <location>
        <position position="854"/>
    </location>
    <ligand>
        <name>Zn(2+)</name>
        <dbReference type="ChEBI" id="CHEBI:29105"/>
        <label>2</label>
        <note>catalytic</note>
    </ligand>
</feature>
<feature type="binding site" evidence="9">
    <location>
        <position position="858"/>
    </location>
    <ligand>
        <name>Zn(2+)</name>
        <dbReference type="ChEBI" id="CHEBI:29105"/>
        <label>1</label>
        <note>catalytic</note>
    </ligand>
</feature>
<dbReference type="Gene3D" id="1.10.1370.30">
    <property type="match status" value="1"/>
</dbReference>
<dbReference type="Pfam" id="PF00640">
    <property type="entry name" value="PID"/>
    <property type="match status" value="1"/>
</dbReference>
<feature type="active site" description="Proton acceptor 2" evidence="7">
    <location>
        <position position="855"/>
    </location>
</feature>
<keyword evidence="14" id="KW-0121">Carboxypeptidase</keyword>
<dbReference type="GO" id="GO:0005886">
    <property type="term" value="C:plasma membrane"/>
    <property type="evidence" value="ECO:0007669"/>
    <property type="project" value="TreeGrafter"/>
</dbReference>
<evidence type="ECO:0000259" key="16">
    <source>
        <dbReference type="PROSITE" id="PS01179"/>
    </source>
</evidence>
<dbReference type="Gene3D" id="2.30.29.30">
    <property type="entry name" value="Pleckstrin-homology domain (PH domain)/Phosphotyrosine-binding domain (PTB)"/>
    <property type="match status" value="1"/>
</dbReference>
<evidence type="ECO:0000313" key="17">
    <source>
        <dbReference type="EMBL" id="CAF1439513.1"/>
    </source>
</evidence>
<feature type="active site" description="Proton acceptor 1" evidence="5">
    <location>
        <position position="855"/>
    </location>
</feature>
<dbReference type="PRINTS" id="PR00791">
    <property type="entry name" value="PEPDIPTASEA"/>
</dbReference>
<evidence type="ECO:0000256" key="5">
    <source>
        <dbReference type="PIRSR" id="PIRSR601548-1"/>
    </source>
</evidence>
<dbReference type="PROSITE" id="PS52011">
    <property type="entry name" value="PEPTIDASE_M2"/>
    <property type="match status" value="1"/>
</dbReference>
<feature type="binding site" evidence="12">
    <location>
        <position position="858"/>
    </location>
    <ligand>
        <name>Zn(2+)</name>
        <dbReference type="ChEBI" id="CHEBI:29105"/>
        <label>2</label>
        <note>catalytic</note>
    </ligand>
</feature>
<dbReference type="GO" id="GO:0006508">
    <property type="term" value="P:proteolysis"/>
    <property type="evidence" value="ECO:0007669"/>
    <property type="project" value="UniProtKB-KW"/>
</dbReference>
<keyword evidence="14" id="KW-0378">Hydrolase</keyword>
<feature type="binding site" evidence="8">
    <location>
        <position position="996"/>
    </location>
    <ligand>
        <name>chloride</name>
        <dbReference type="ChEBI" id="CHEBI:17996"/>
        <label>1</label>
    </ligand>
</feature>
<feature type="binding site" evidence="9">
    <location>
        <position position="854"/>
    </location>
    <ligand>
        <name>Zn(2+)</name>
        <dbReference type="ChEBI" id="CHEBI:29105"/>
        <label>1</label>
        <note>catalytic</note>
    </ligand>
</feature>
<dbReference type="PROSITE" id="PS01179">
    <property type="entry name" value="PID"/>
    <property type="match status" value="1"/>
</dbReference>
<dbReference type="Proteomes" id="UP000663852">
    <property type="component" value="Unassembled WGS sequence"/>
</dbReference>
<evidence type="ECO:0000256" key="8">
    <source>
        <dbReference type="PIRSR" id="PIRSR601548-2"/>
    </source>
</evidence>
<keyword evidence="3 10" id="KW-1015">Disulfide bond</keyword>
<feature type="glycosylation site" description="N-linked (GlcNAc...) (complex) asparagine" evidence="6">
    <location>
        <position position="575"/>
    </location>
</feature>
<evidence type="ECO:0000256" key="6">
    <source>
        <dbReference type="PIRSR" id="PIRSR601548-10"/>
    </source>
</evidence>
<keyword evidence="14" id="KW-0645">Protease</keyword>
<dbReference type="Pfam" id="PF01401">
    <property type="entry name" value="Peptidase_M2"/>
    <property type="match status" value="1"/>
</dbReference>
<evidence type="ECO:0000256" key="7">
    <source>
        <dbReference type="PIRSR" id="PIRSR601548-11"/>
    </source>
</evidence>
<feature type="active site" description="Proton donor 1" evidence="5">
    <location>
        <position position="987"/>
    </location>
</feature>
<feature type="glycosylation site" description="N-linked (GlcNAc...) asparagine" evidence="11">
    <location>
        <position position="575"/>
    </location>
</feature>
<evidence type="ECO:0000256" key="3">
    <source>
        <dbReference type="ARBA" id="ARBA00023157"/>
    </source>
</evidence>
<feature type="region of interest" description="Disordered" evidence="15">
    <location>
        <begin position="1"/>
        <end position="41"/>
    </location>
</feature>
<evidence type="ECO:0000256" key="9">
    <source>
        <dbReference type="PIRSR" id="PIRSR601548-3"/>
    </source>
</evidence>
<keyword evidence="9 14" id="KW-0479">Metal-binding</keyword>
<feature type="binding site" evidence="9">
    <location>
        <position position="883"/>
    </location>
    <ligand>
        <name>Zn(2+)</name>
        <dbReference type="ChEBI" id="CHEBI:29105"/>
        <label>1</label>
        <note>catalytic</note>
    </ligand>
</feature>
<evidence type="ECO:0000256" key="4">
    <source>
        <dbReference type="ARBA" id="ARBA00023180"/>
    </source>
</evidence>
<gene>
    <name evidence="17" type="ORF">EDS130_LOCUS38768</name>
</gene>
<keyword evidence="14" id="KW-0482">Metalloprotease</keyword>
<keyword evidence="4 6" id="KW-0325">Glycoprotein</keyword>
<evidence type="ECO:0000256" key="10">
    <source>
        <dbReference type="PIRSR" id="PIRSR601548-4"/>
    </source>
</evidence>
<feature type="active site" description="Proton donor 2" evidence="7">
    <location>
        <position position="987"/>
    </location>
</feature>
<comment type="cofactor">
    <cofactor evidence="14">
        <name>Zn(2+)</name>
        <dbReference type="ChEBI" id="CHEBI:29105"/>
    </cofactor>
    <text evidence="14">Binds 1 zinc ion per subunit.</text>
</comment>
<feature type="glycosylation site" description="N-linked (GlcNAc...) asparagine; partial" evidence="6">
    <location>
        <position position="623"/>
    </location>
</feature>
<evidence type="ECO:0000313" key="18">
    <source>
        <dbReference type="Proteomes" id="UP000663852"/>
    </source>
</evidence>
<evidence type="ECO:0000256" key="11">
    <source>
        <dbReference type="PIRSR" id="PIRSR601548-5"/>
    </source>
</evidence>
<dbReference type="CDD" id="cd06461">
    <property type="entry name" value="M2_ACE"/>
    <property type="match status" value="1"/>
</dbReference>
<dbReference type="InterPro" id="IPR011993">
    <property type="entry name" value="PH-like_dom_sf"/>
</dbReference>
<evidence type="ECO:0000256" key="15">
    <source>
        <dbReference type="SAM" id="MobiDB-lite"/>
    </source>
</evidence>
<feature type="compositionally biased region" description="Polar residues" evidence="15">
    <location>
        <begin position="258"/>
        <end position="271"/>
    </location>
</feature>
<evidence type="ECO:0000256" key="12">
    <source>
        <dbReference type="PIRSR" id="PIRSR601548-8"/>
    </source>
</evidence>
<keyword evidence="9 14" id="KW-0862">Zinc</keyword>
<dbReference type="GO" id="GO:0008237">
    <property type="term" value="F:metallopeptidase activity"/>
    <property type="evidence" value="ECO:0007669"/>
    <property type="project" value="UniProtKB-KW"/>
</dbReference>
<dbReference type="SMART" id="SM00462">
    <property type="entry name" value="PTB"/>
    <property type="match status" value="1"/>
</dbReference>
<name>A0A815NUQ9_ADIRI</name>